<proteinExistence type="predicted"/>
<keyword evidence="1" id="KW-0732">Signal</keyword>
<dbReference type="SUPFAM" id="SSF103515">
    <property type="entry name" value="Autotransporter"/>
    <property type="match status" value="1"/>
</dbReference>
<evidence type="ECO:0000259" key="2">
    <source>
        <dbReference type="PROSITE" id="PS51208"/>
    </source>
</evidence>
<dbReference type="InterPro" id="IPR036709">
    <property type="entry name" value="Autotransporte_beta_dom_sf"/>
</dbReference>
<dbReference type="InterPro" id="IPR011050">
    <property type="entry name" value="Pectin_lyase_fold/virulence"/>
</dbReference>
<dbReference type="PROSITE" id="PS51208">
    <property type="entry name" value="AUTOTRANSPORTER"/>
    <property type="match status" value="1"/>
</dbReference>
<keyword evidence="4" id="KW-1185">Reference proteome</keyword>
<accession>A0A6N1VG12</accession>
<dbReference type="Proteomes" id="UP000509367">
    <property type="component" value="Chromosome"/>
</dbReference>
<evidence type="ECO:0000313" key="3">
    <source>
        <dbReference type="EMBL" id="QKV19728.1"/>
    </source>
</evidence>
<dbReference type="EMBL" id="CP054836">
    <property type="protein sequence ID" value="QKV19728.1"/>
    <property type="molecule type" value="Genomic_DNA"/>
</dbReference>
<dbReference type="SUPFAM" id="SSF51126">
    <property type="entry name" value="Pectin lyase-like"/>
    <property type="match status" value="1"/>
</dbReference>
<dbReference type="RefSeq" id="WP_175277619.1">
    <property type="nucleotide sequence ID" value="NZ_CP054836.1"/>
</dbReference>
<protein>
    <submittedName>
        <fullName evidence="3">Autotransporter domain-containing protein</fullName>
    </submittedName>
</protein>
<feature type="domain" description="Autotransporter" evidence="2">
    <location>
        <begin position="507"/>
        <end position="787"/>
    </location>
</feature>
<feature type="chain" id="PRO_5027029309" evidence="1">
    <location>
        <begin position="25"/>
        <end position="787"/>
    </location>
</feature>
<dbReference type="AlphaFoldDB" id="A0A6N1VG12"/>
<dbReference type="SMART" id="SM00869">
    <property type="entry name" value="Autotransporter"/>
    <property type="match status" value="1"/>
</dbReference>
<gene>
    <name evidence="3" type="ORF">HTY61_15325</name>
</gene>
<dbReference type="InterPro" id="IPR005546">
    <property type="entry name" value="Autotransporte_beta"/>
</dbReference>
<sequence length="787" mass="78495">MNLNLKLWPASALCALMLPGAAVAADFTIVDGQTETTTQTLSDPGDVGTVEAGGTISTAGNSEDAVWMQDDGQSLSNHGRIETSGIGADGIYSDGADAVIDNSGAIRTSGDFAEGIYSRGSNAVIGNTGTIETSGDGGRGISAWDDHAVISNFGTIRTSGYFAYGIHTWIGESAKISNSGTIETSGEDAYGIWSLRADAAISNSGTIGTSGIAAHGIRSTGEDVAISNSGMIETSGIYGDGIWSDGDDAVIGNFGTIRTSGLSAEGIWSDGANAAIDNSGVIETSGDSAEGIDSSGANATVSNSGTISTSGDNADGIWSHGANAVVLNSGAIETSGDLAYGILSEAADATIGNTGTIVVTGAGAAGVLSTADGATVTNSGTIASEQDNALELRGSNATVNLLAGSVIRGGIEFGQPGTATLNIGPGLNTALTVTGMPATVDAGGRPLVVSGGVVAVVDPVGFGAAPSMIAGATGALANSLDRRMRGPVSSSAPSFVTSYFPVAGGGEGASAAGWWGDVFGGVSSRSASGNEAGYGQLHGGAVVGFDREVSASTRAGLFAGGLAGRFAEDNDATVVDMAGIFGGAYARHDAGAFFADLSLTGGVTFNDSDRRVLNNLAPGGIETATASYAGVFASPSLTVGRNYEVAGATFTPSLRARYAGIYLDGYTETGSAAALTVDSRVHHVFDLRAQVETALERPGDAGDMQRVSLRAGVDGIFHRGDDVDADLLGTGISFASGTDEDVARGFVGVDAAHVMPGGRTFNAGFEVGAGTDSVVTLDLRAGLRGRF</sequence>
<organism evidence="3 4">
    <name type="scientific">Oricola thermophila</name>
    <dbReference type="NCBI Taxonomy" id="2742145"/>
    <lineage>
        <taxon>Bacteria</taxon>
        <taxon>Pseudomonadati</taxon>
        <taxon>Pseudomonadota</taxon>
        <taxon>Alphaproteobacteria</taxon>
        <taxon>Hyphomicrobiales</taxon>
        <taxon>Ahrensiaceae</taxon>
        <taxon>Oricola</taxon>
    </lineage>
</organism>
<dbReference type="KEGG" id="orm:HTY61_15325"/>
<dbReference type="Pfam" id="PF03797">
    <property type="entry name" value="Autotransporter"/>
    <property type="match status" value="1"/>
</dbReference>
<feature type="signal peptide" evidence="1">
    <location>
        <begin position="1"/>
        <end position="24"/>
    </location>
</feature>
<reference evidence="3 4" key="1">
    <citation type="submission" date="2020-06" db="EMBL/GenBank/DDBJ databases">
        <title>Oricola thermophila sp. nov. isolated from a tidal sediments.</title>
        <authorList>
            <person name="Kwon K.K."/>
            <person name="Yang S.-H."/>
            <person name="Park M.-J."/>
        </authorList>
    </citation>
    <scope>NUCLEOTIDE SEQUENCE [LARGE SCALE GENOMIC DNA]</scope>
    <source>
        <strain evidence="3 4">MEBiC13590</strain>
    </source>
</reference>
<evidence type="ECO:0000313" key="4">
    <source>
        <dbReference type="Proteomes" id="UP000509367"/>
    </source>
</evidence>
<name>A0A6N1VG12_9HYPH</name>
<evidence type="ECO:0000256" key="1">
    <source>
        <dbReference type="SAM" id="SignalP"/>
    </source>
</evidence>
<dbReference type="Gene3D" id="2.40.128.130">
    <property type="entry name" value="Autotransporter beta-domain"/>
    <property type="match status" value="1"/>
</dbReference>